<dbReference type="Proteomes" id="UP001320119">
    <property type="component" value="Chromosome"/>
</dbReference>
<dbReference type="RefSeq" id="WP_236986045.1">
    <property type="nucleotide sequence ID" value="NZ_AP023086.1"/>
</dbReference>
<name>A0AAN1WFB7_9GAMM</name>
<gene>
    <name evidence="2" type="ORF">MARGE09_P0750</name>
</gene>
<evidence type="ECO:0000313" key="3">
    <source>
        <dbReference type="Proteomes" id="UP001320119"/>
    </source>
</evidence>
<proteinExistence type="predicted"/>
<evidence type="ECO:0000313" key="2">
    <source>
        <dbReference type="EMBL" id="BCD96550.1"/>
    </source>
</evidence>
<reference evidence="2 3" key="1">
    <citation type="journal article" date="2022" name="IScience">
        <title>An ultrasensitive nanofiber-based assay for enzymatic hydrolysis and deep-sea microbial degradation of cellulose.</title>
        <authorList>
            <person name="Tsudome M."/>
            <person name="Tachioka M."/>
            <person name="Miyazaki M."/>
            <person name="Uchimura K."/>
            <person name="Tsuda M."/>
            <person name="Takaki Y."/>
            <person name="Deguchi S."/>
        </authorList>
    </citation>
    <scope>NUCLEOTIDE SEQUENCE [LARGE SCALE GENOMIC DNA]</scope>
    <source>
        <strain evidence="2 3">GE09</strain>
    </source>
</reference>
<sequence length="394" mass="44270">MSYQILLCSEKLSPVGEHVQHFFNAHCVASANDLEGMVGKADYRALVVDCSSVKCSLMECGRSCLELGKKHDLPVVFIADEYTLEDKLAAYEAGCDDIIEPSTNKDEACARITKSIFHRIANAQLSERLDAATETARNAMVDNSDLGANIQFLLAVHESDNLDQLGQQLFSTLERYGLRCSLQMRSSLGIKNMEAHGMSKDLESQLLYQLKDADRYIDFGCRTICNYDRVSLLIKNMPVDDAEKYGAIKDNTFYLLQGVNARIHSLEDRHTLIEEKQCLRKLSGDVNTVMIRVKERYQDVMRGIMDEVETSTAMLQDRVPHLALTEQDENFIDSVVERLISTTNSVFNEGLKVDEIFMKLELGLEHSLKALDDHPELAGMRKPPPASDTSVDLF</sequence>
<dbReference type="KEGG" id="marq:MARGE09_P0750"/>
<evidence type="ECO:0000256" key="1">
    <source>
        <dbReference type="SAM" id="MobiDB-lite"/>
    </source>
</evidence>
<evidence type="ECO:0008006" key="4">
    <source>
        <dbReference type="Google" id="ProtNLM"/>
    </source>
</evidence>
<dbReference type="InterPro" id="IPR011006">
    <property type="entry name" value="CheY-like_superfamily"/>
</dbReference>
<dbReference type="SUPFAM" id="SSF52172">
    <property type="entry name" value="CheY-like"/>
    <property type="match status" value="1"/>
</dbReference>
<organism evidence="2 3">
    <name type="scientific">Marinagarivorans cellulosilyticus</name>
    <dbReference type="NCBI Taxonomy" id="2721545"/>
    <lineage>
        <taxon>Bacteria</taxon>
        <taxon>Pseudomonadati</taxon>
        <taxon>Pseudomonadota</taxon>
        <taxon>Gammaproteobacteria</taxon>
        <taxon>Cellvibrionales</taxon>
        <taxon>Cellvibrionaceae</taxon>
        <taxon>Marinagarivorans</taxon>
    </lineage>
</organism>
<dbReference type="Gene3D" id="3.40.50.2300">
    <property type="match status" value="1"/>
</dbReference>
<dbReference type="AlphaFoldDB" id="A0AAN1WFB7"/>
<dbReference type="EMBL" id="AP023086">
    <property type="protein sequence ID" value="BCD96550.1"/>
    <property type="molecule type" value="Genomic_DNA"/>
</dbReference>
<protein>
    <recommendedName>
        <fullName evidence="4">Response regulatory domain-containing protein</fullName>
    </recommendedName>
</protein>
<accession>A0AAN1WFB7</accession>
<keyword evidence="3" id="KW-1185">Reference proteome</keyword>
<feature type="region of interest" description="Disordered" evidence="1">
    <location>
        <begin position="375"/>
        <end position="394"/>
    </location>
</feature>